<proteinExistence type="predicted"/>
<evidence type="ECO:0000313" key="2">
    <source>
        <dbReference type="Proteomes" id="UP001230504"/>
    </source>
</evidence>
<name>A0AAD8PZV1_9PEZI</name>
<organism evidence="1 2">
    <name type="scientific">Colletotrichum navitas</name>
    <dbReference type="NCBI Taxonomy" id="681940"/>
    <lineage>
        <taxon>Eukaryota</taxon>
        <taxon>Fungi</taxon>
        <taxon>Dikarya</taxon>
        <taxon>Ascomycota</taxon>
        <taxon>Pezizomycotina</taxon>
        <taxon>Sordariomycetes</taxon>
        <taxon>Hypocreomycetidae</taxon>
        <taxon>Glomerellales</taxon>
        <taxon>Glomerellaceae</taxon>
        <taxon>Colletotrichum</taxon>
        <taxon>Colletotrichum graminicola species complex</taxon>
    </lineage>
</organism>
<accession>A0AAD8PZV1</accession>
<dbReference type="Proteomes" id="UP001230504">
    <property type="component" value="Unassembled WGS sequence"/>
</dbReference>
<gene>
    <name evidence="1" type="ORF">LY79DRAFT_552995</name>
</gene>
<dbReference type="EMBL" id="JAHLJV010000027">
    <property type="protein sequence ID" value="KAK1593167.1"/>
    <property type="molecule type" value="Genomic_DNA"/>
</dbReference>
<protein>
    <submittedName>
        <fullName evidence="1">Uncharacterized protein</fullName>
    </submittedName>
</protein>
<dbReference type="RefSeq" id="XP_060414491.1">
    <property type="nucleotide sequence ID" value="XM_060557743.1"/>
</dbReference>
<dbReference type="GeneID" id="85441983"/>
<dbReference type="AlphaFoldDB" id="A0AAD8PZV1"/>
<reference evidence="1" key="1">
    <citation type="submission" date="2021-06" db="EMBL/GenBank/DDBJ databases">
        <title>Comparative genomics, transcriptomics and evolutionary studies reveal genomic signatures of adaptation to plant cell wall in hemibiotrophic fungi.</title>
        <authorList>
            <consortium name="DOE Joint Genome Institute"/>
            <person name="Baroncelli R."/>
            <person name="Diaz J.F."/>
            <person name="Benocci T."/>
            <person name="Peng M."/>
            <person name="Battaglia E."/>
            <person name="Haridas S."/>
            <person name="Andreopoulos W."/>
            <person name="Labutti K."/>
            <person name="Pangilinan J."/>
            <person name="Floch G.L."/>
            <person name="Makela M.R."/>
            <person name="Henrissat B."/>
            <person name="Grigoriev I.V."/>
            <person name="Crouch J.A."/>
            <person name="De Vries R.P."/>
            <person name="Sukno S.A."/>
            <person name="Thon M.R."/>
        </authorList>
    </citation>
    <scope>NUCLEOTIDE SEQUENCE</scope>
    <source>
        <strain evidence="1">CBS 125086</strain>
    </source>
</reference>
<comment type="caution">
    <text evidence="1">The sequence shown here is derived from an EMBL/GenBank/DDBJ whole genome shotgun (WGS) entry which is preliminary data.</text>
</comment>
<keyword evidence="2" id="KW-1185">Reference proteome</keyword>
<evidence type="ECO:0000313" key="1">
    <source>
        <dbReference type="EMBL" id="KAK1593167.1"/>
    </source>
</evidence>
<sequence>MLLYQREGSIKSRVRKFTSICEQSLPPPSPLSFISCTIRPSINFGRIGRPDNPRRICCRSSSTAHCCSCRRFSDWQPQPNTRFKFTRPTPQLLHISTTTSIFDGVRRLVSPASHMVPHIGYLAKSLIYQLSSLHGLICCLSDWLAGSLPSHCRVCKHGKAHYSTESRQLAEIASFS</sequence>